<evidence type="ECO:0000313" key="8">
    <source>
        <dbReference type="Proteomes" id="UP000286908"/>
    </source>
</evidence>
<evidence type="ECO:0000256" key="5">
    <source>
        <dbReference type="HAMAP-Rule" id="MF_01114"/>
    </source>
</evidence>
<evidence type="ECO:0000256" key="3">
    <source>
        <dbReference type="ARBA" id="ARBA00018111"/>
    </source>
</evidence>
<dbReference type="OrthoDB" id="7066780at2"/>
<sequence>MDEKQLYHYAIWLLGRREYAGAELARKLKRKIAEKQETSPTEENVLPQVMARLTDSQYLDDTRSISLFFQAGVRKLHGPVRVRQALRQKGFSGELIDSVFSAQETDWFELAREAKAKKFGEDIPADYKEKQKKMRYLMYRGFTSDQIYELY</sequence>
<dbReference type="InterPro" id="IPR003783">
    <property type="entry name" value="Regulatory_RecX"/>
</dbReference>
<name>A0A433ZYI1_MORMO</name>
<comment type="similarity">
    <text evidence="2 5">Belongs to the RecX family.</text>
</comment>
<keyword evidence="4 5" id="KW-0963">Cytoplasm</keyword>
<dbReference type="GO" id="GO:0005737">
    <property type="term" value="C:cytoplasm"/>
    <property type="evidence" value="ECO:0007669"/>
    <property type="project" value="UniProtKB-SubCell"/>
</dbReference>
<dbReference type="EMBL" id="NRQY01000001">
    <property type="protein sequence ID" value="RUT67077.1"/>
    <property type="molecule type" value="Genomic_DNA"/>
</dbReference>
<evidence type="ECO:0000259" key="6">
    <source>
        <dbReference type="Pfam" id="PF21981"/>
    </source>
</evidence>
<dbReference type="HAMAP" id="MF_01114">
    <property type="entry name" value="RecX"/>
    <property type="match status" value="1"/>
</dbReference>
<comment type="function">
    <text evidence="5">Modulates RecA activity.</text>
</comment>
<comment type="subcellular location">
    <subcellularLocation>
        <location evidence="1 5">Cytoplasm</location>
    </subcellularLocation>
</comment>
<reference evidence="7 8" key="1">
    <citation type="submission" date="2017-08" db="EMBL/GenBank/DDBJ databases">
        <title>Draft genome sequence of pheromone producing symbiont Morganella morganii, of the female New Zealand grass grub Costelytra giveni.</title>
        <authorList>
            <person name="Laugraud A."/>
            <person name="Young S.D."/>
            <person name="Hurst M.H."/>
        </authorList>
    </citation>
    <scope>NUCLEOTIDE SEQUENCE [LARGE SCALE GENOMIC DNA]</scope>
    <source>
        <strain evidence="7 8">MMsCG</strain>
    </source>
</reference>
<dbReference type="PANTHER" id="PTHR33602">
    <property type="entry name" value="REGULATORY PROTEIN RECX FAMILY PROTEIN"/>
    <property type="match status" value="1"/>
</dbReference>
<proteinExistence type="inferred from homology"/>
<feature type="domain" description="RecX third three-helical" evidence="6">
    <location>
        <begin position="104"/>
        <end position="149"/>
    </location>
</feature>
<dbReference type="InterPro" id="IPR053925">
    <property type="entry name" value="RecX_HTH_3rd"/>
</dbReference>
<dbReference type="InterPro" id="IPR036388">
    <property type="entry name" value="WH-like_DNA-bd_sf"/>
</dbReference>
<dbReference type="AlphaFoldDB" id="A0A433ZYI1"/>
<organism evidence="7 8">
    <name type="scientific">Morganella morganii</name>
    <name type="common">Proteus morganii</name>
    <dbReference type="NCBI Taxonomy" id="582"/>
    <lineage>
        <taxon>Bacteria</taxon>
        <taxon>Pseudomonadati</taxon>
        <taxon>Pseudomonadota</taxon>
        <taxon>Gammaproteobacteria</taxon>
        <taxon>Enterobacterales</taxon>
        <taxon>Morganellaceae</taxon>
        <taxon>Morganella</taxon>
    </lineage>
</organism>
<evidence type="ECO:0000256" key="2">
    <source>
        <dbReference type="ARBA" id="ARBA00009695"/>
    </source>
</evidence>
<dbReference type="PANTHER" id="PTHR33602:SF1">
    <property type="entry name" value="REGULATORY PROTEIN RECX FAMILY PROTEIN"/>
    <property type="match status" value="1"/>
</dbReference>
<evidence type="ECO:0000256" key="1">
    <source>
        <dbReference type="ARBA" id="ARBA00004496"/>
    </source>
</evidence>
<evidence type="ECO:0000313" key="7">
    <source>
        <dbReference type="EMBL" id="RUT67077.1"/>
    </source>
</evidence>
<dbReference type="Pfam" id="PF21981">
    <property type="entry name" value="RecX_HTH3"/>
    <property type="match status" value="1"/>
</dbReference>
<protein>
    <recommendedName>
        <fullName evidence="3 5">Regulatory protein RecX</fullName>
    </recommendedName>
</protein>
<dbReference type="Proteomes" id="UP000286908">
    <property type="component" value="Unassembled WGS sequence"/>
</dbReference>
<evidence type="ECO:0000256" key="4">
    <source>
        <dbReference type="ARBA" id="ARBA00022490"/>
    </source>
</evidence>
<dbReference type="GO" id="GO:0006282">
    <property type="term" value="P:regulation of DNA repair"/>
    <property type="evidence" value="ECO:0007669"/>
    <property type="project" value="UniProtKB-UniRule"/>
</dbReference>
<comment type="caution">
    <text evidence="7">The sequence shown here is derived from an EMBL/GenBank/DDBJ whole genome shotgun (WGS) entry which is preliminary data.</text>
</comment>
<accession>A0A433ZYI1</accession>
<dbReference type="Gene3D" id="1.10.10.10">
    <property type="entry name" value="Winged helix-like DNA-binding domain superfamily/Winged helix DNA-binding domain"/>
    <property type="match status" value="3"/>
</dbReference>
<gene>
    <name evidence="5" type="primary">recX</name>
    <name evidence="7" type="ORF">CKG00_12370</name>
</gene>